<dbReference type="EMBL" id="OV696686">
    <property type="protein sequence ID" value="CAH1233283.1"/>
    <property type="molecule type" value="Genomic_DNA"/>
</dbReference>
<dbReference type="Proteomes" id="UP000838412">
    <property type="component" value="Chromosome 1"/>
</dbReference>
<dbReference type="AlphaFoldDB" id="A0A8J9VFJ1"/>
<organism evidence="1 2">
    <name type="scientific">Branchiostoma lanceolatum</name>
    <name type="common">Common lancelet</name>
    <name type="synonym">Amphioxus lanceolatum</name>
    <dbReference type="NCBI Taxonomy" id="7740"/>
    <lineage>
        <taxon>Eukaryota</taxon>
        <taxon>Metazoa</taxon>
        <taxon>Chordata</taxon>
        <taxon>Cephalochordata</taxon>
        <taxon>Leptocardii</taxon>
        <taxon>Amphioxiformes</taxon>
        <taxon>Branchiostomatidae</taxon>
        <taxon>Branchiostoma</taxon>
    </lineage>
</organism>
<protein>
    <submittedName>
        <fullName evidence="1">Hypp663 protein</fullName>
    </submittedName>
</protein>
<dbReference type="PANTHER" id="PTHR33198">
    <property type="entry name" value="ANK_REP_REGION DOMAIN-CONTAINING PROTEIN-RELATED"/>
    <property type="match status" value="1"/>
</dbReference>
<proteinExistence type="predicted"/>
<keyword evidence="2" id="KW-1185">Reference proteome</keyword>
<dbReference type="OrthoDB" id="7323790at2759"/>
<reference evidence="1" key="1">
    <citation type="submission" date="2022-01" db="EMBL/GenBank/DDBJ databases">
        <authorList>
            <person name="Braso-Vives M."/>
        </authorList>
    </citation>
    <scope>NUCLEOTIDE SEQUENCE</scope>
</reference>
<dbReference type="PANTHER" id="PTHR33198:SF20">
    <property type="entry name" value="RETROTRANSPOSON GAG DOMAIN-CONTAINING PROTEIN"/>
    <property type="match status" value="1"/>
</dbReference>
<gene>
    <name evidence="1" type="primary">Hypp663</name>
    <name evidence="1" type="ORF">BLAG_LOCUS2093</name>
</gene>
<evidence type="ECO:0000313" key="2">
    <source>
        <dbReference type="Proteomes" id="UP000838412"/>
    </source>
</evidence>
<evidence type="ECO:0000313" key="1">
    <source>
        <dbReference type="EMBL" id="CAH1233283.1"/>
    </source>
</evidence>
<accession>A0A8J9VFJ1</accession>
<sequence>MYETLAIVDDDNVPVEEKDRTVEQVMTAFEAYCNPKKNETVERHKFFTRSQASGETFDEYLTELRTLAAEYGFGAIKDSLIRDRILYGIRLLRETDLSLTKCGEICRTAECVQEKHPDDAHSSTHGEKETTCSSTDWKDVRKLEVLCQENQAEASPRFGLRFTAFDPALDWILPPIQPSIRGNRQNIATNSVTDSKNLESMPALLQ</sequence>
<name>A0A8J9VFJ1_BRALA</name>